<dbReference type="SUPFAM" id="SSF81383">
    <property type="entry name" value="F-box domain"/>
    <property type="match status" value="1"/>
</dbReference>
<dbReference type="GeneID" id="71980906"/>
<evidence type="ECO:0000313" key="2">
    <source>
        <dbReference type="Proteomes" id="UP000756132"/>
    </source>
</evidence>
<dbReference type="EMBL" id="CP090163">
    <property type="protein sequence ID" value="UJO11519.1"/>
    <property type="molecule type" value="Genomic_DNA"/>
</dbReference>
<dbReference type="OMA" id="GWQRITF"/>
<name>A0A9Q8P379_PASFU</name>
<evidence type="ECO:0000313" key="1">
    <source>
        <dbReference type="EMBL" id="UJO11519.1"/>
    </source>
</evidence>
<gene>
    <name evidence="1" type="ORF">CLAFUR5_01028</name>
</gene>
<dbReference type="KEGG" id="ffu:CLAFUR5_01028"/>
<reference evidence="1" key="2">
    <citation type="journal article" date="2022" name="Microb. Genom.">
        <title>A chromosome-scale genome assembly of the tomato pathogen Cladosporium fulvum reveals a compartmentalized genome architecture and the presence of a dispensable chromosome.</title>
        <authorList>
            <person name="Zaccaron A.Z."/>
            <person name="Chen L.H."/>
            <person name="Samaras A."/>
            <person name="Stergiopoulos I."/>
        </authorList>
    </citation>
    <scope>NUCLEOTIDE SEQUENCE</scope>
    <source>
        <strain evidence="1">Race5_Kim</strain>
    </source>
</reference>
<keyword evidence="2" id="KW-1185">Reference proteome</keyword>
<proteinExistence type="predicted"/>
<organism evidence="1 2">
    <name type="scientific">Passalora fulva</name>
    <name type="common">Tomato leaf mold</name>
    <name type="synonym">Cladosporium fulvum</name>
    <dbReference type="NCBI Taxonomy" id="5499"/>
    <lineage>
        <taxon>Eukaryota</taxon>
        <taxon>Fungi</taxon>
        <taxon>Dikarya</taxon>
        <taxon>Ascomycota</taxon>
        <taxon>Pezizomycotina</taxon>
        <taxon>Dothideomycetes</taxon>
        <taxon>Dothideomycetidae</taxon>
        <taxon>Mycosphaerellales</taxon>
        <taxon>Mycosphaerellaceae</taxon>
        <taxon>Fulvia</taxon>
    </lineage>
</organism>
<reference evidence="1" key="1">
    <citation type="submission" date="2021-12" db="EMBL/GenBank/DDBJ databases">
        <authorList>
            <person name="Zaccaron A."/>
            <person name="Stergiopoulos I."/>
        </authorList>
    </citation>
    <scope>NUCLEOTIDE SEQUENCE</scope>
    <source>
        <strain evidence="1">Race5_Kim</strain>
    </source>
</reference>
<protein>
    <recommendedName>
        <fullName evidence="3">F-box domain-containing protein</fullName>
    </recommendedName>
</protein>
<sequence>MQTSLSSYFRISKGDTRTSVILPQKRLKLNVTPQVSEPAAATIHAGTEVVSKNEQAVLDKTPVEVVELIGSYLESDQDVKNFRSTCRHIRHNIEGHNGSFWRDRFLATFDQPHQQMNSSDYKKMYQSRKSMFATGATFTFGYTSKEVQCLSMLKNMAVESFIQYKRGEAIPSTESKNVTYLMRFAQSHAILDAVFNPYHKATYDRNGERPPQPLLQTIQVLLAPCLLSLDFGKTAYRYPESQQAAFSATPWLGGAYNLNVDMQLVLHQLNYWRYHFISNGECLLDAFRDLEDKERPRFWQKQLGQGQKANVGKRWKGAYSFCDNHEDVLEIRRGNNGDSPIESLFNGQESAPDEFQDLRLQLQPEGESTWLPFFEEILQSLKQPEAKVVTRSQKASIPVDERDQWATQSYRFSGEGTDAGGPVFYDGWINPLPPQEGVPGWQRMTMMKYQALDEEGTIDFESLYAYEGIVLPGGQILVGRWWSPHSEYGEDMYSGPFIMWCVDDEDDKIAAAAKDGEDA</sequence>
<accession>A0A9Q8P379</accession>
<evidence type="ECO:0008006" key="3">
    <source>
        <dbReference type="Google" id="ProtNLM"/>
    </source>
</evidence>
<dbReference type="InterPro" id="IPR036047">
    <property type="entry name" value="F-box-like_dom_sf"/>
</dbReference>
<dbReference type="RefSeq" id="XP_047755885.1">
    <property type="nucleotide sequence ID" value="XM_047900176.1"/>
</dbReference>
<dbReference type="Proteomes" id="UP000756132">
    <property type="component" value="Chromosome 1"/>
</dbReference>
<dbReference type="AlphaFoldDB" id="A0A9Q8P379"/>
<dbReference type="OrthoDB" id="3971593at2759"/>